<dbReference type="Proteomes" id="UP000321805">
    <property type="component" value="Chromosome"/>
</dbReference>
<feature type="domain" description="Amine oxidase" evidence="1">
    <location>
        <begin position="261"/>
        <end position="333"/>
    </location>
</feature>
<protein>
    <recommendedName>
        <fullName evidence="1">Amine oxidase domain-containing protein</fullName>
    </recommendedName>
</protein>
<dbReference type="InterPro" id="IPR002937">
    <property type="entry name" value="Amino_oxidase"/>
</dbReference>
<dbReference type="GO" id="GO:0016491">
    <property type="term" value="F:oxidoreductase activity"/>
    <property type="evidence" value="ECO:0007669"/>
    <property type="project" value="InterPro"/>
</dbReference>
<evidence type="ECO:0000313" key="3">
    <source>
        <dbReference type="Proteomes" id="UP000321805"/>
    </source>
</evidence>
<dbReference type="OrthoDB" id="8845488at2"/>
<evidence type="ECO:0000259" key="1">
    <source>
        <dbReference type="Pfam" id="PF01593"/>
    </source>
</evidence>
<dbReference type="KEGG" id="bsol:FSW04_24715"/>
<evidence type="ECO:0000313" key="2">
    <source>
        <dbReference type="EMBL" id="QEC50465.1"/>
    </source>
</evidence>
<dbReference type="AlphaFoldDB" id="A0A5B8UBN0"/>
<accession>A0A5B8UBN0</accession>
<dbReference type="Pfam" id="PF01593">
    <property type="entry name" value="Amino_oxidase"/>
    <property type="match status" value="1"/>
</dbReference>
<reference evidence="2 3" key="1">
    <citation type="journal article" date="2018" name="J. Microbiol.">
        <title>Baekduia soli gen. nov., sp. nov., a novel bacterium isolated from the soil of Baekdu Mountain and proposal of a novel family name, Baekduiaceae fam. nov.</title>
        <authorList>
            <person name="An D.S."/>
            <person name="Siddiqi M.Z."/>
            <person name="Kim K.H."/>
            <person name="Yu H.S."/>
            <person name="Im W.T."/>
        </authorList>
    </citation>
    <scope>NUCLEOTIDE SEQUENCE [LARGE SCALE GENOMIC DNA]</scope>
    <source>
        <strain evidence="2 3">BR7-21</strain>
    </source>
</reference>
<proteinExistence type="predicted"/>
<dbReference type="RefSeq" id="WP_146923120.1">
    <property type="nucleotide sequence ID" value="NZ_CP042430.1"/>
</dbReference>
<gene>
    <name evidence="2" type="ORF">FSW04_24715</name>
</gene>
<keyword evidence="3" id="KW-1185">Reference proteome</keyword>
<dbReference type="SUPFAM" id="SSF51905">
    <property type="entry name" value="FAD/NAD(P)-binding domain"/>
    <property type="match status" value="1"/>
</dbReference>
<organism evidence="2 3">
    <name type="scientific">Baekduia soli</name>
    <dbReference type="NCBI Taxonomy" id="496014"/>
    <lineage>
        <taxon>Bacteria</taxon>
        <taxon>Bacillati</taxon>
        <taxon>Actinomycetota</taxon>
        <taxon>Thermoleophilia</taxon>
        <taxon>Solirubrobacterales</taxon>
        <taxon>Baekduiaceae</taxon>
        <taxon>Baekduia</taxon>
    </lineage>
</organism>
<dbReference type="InterPro" id="IPR036188">
    <property type="entry name" value="FAD/NAD-bd_sf"/>
</dbReference>
<name>A0A5B8UBN0_9ACTN</name>
<sequence length="350" mass="38149">MGDAIFAPLYEVLRARGVRFEFFDEVTGLRLSDDGDLVERLEIRRQVQLRHDGGYDPLVRDPGGLPSWPAEPLWDQLRDGEDLRAAGVRFEATEAARHAAVRTLRRGEDFDDVVLAISVASLPPICTELAARHGRFARMLEHARTVATQALQVWMTRDREELRFAPAGMVAGAYAEPLDTLCDMTHLLEREGWAPGDGVRSLAYLCGTMREVAGETQAQADARALADGLEHLRARAAVHWPGAAGPGGFDFSVLADPEDRDGEARIAAQYWRANIFGSERYVLTPPGSIRHRLRPDESGVANLVLAGDWTRNGICGGSVEAAVTSGRLAARALCGSPAFVPGTEGWLEAD</sequence>
<dbReference type="EMBL" id="CP042430">
    <property type="protein sequence ID" value="QEC50465.1"/>
    <property type="molecule type" value="Genomic_DNA"/>
</dbReference>